<dbReference type="Proteomes" id="UP001274896">
    <property type="component" value="Unassembled WGS sequence"/>
</dbReference>
<keyword evidence="10" id="KW-0391">Immunity</keyword>
<dbReference type="Gene3D" id="3.30.420.10">
    <property type="entry name" value="Ribonuclease H-like superfamily/Ribonuclease H"/>
    <property type="match status" value="1"/>
</dbReference>
<dbReference type="GO" id="GO:0051603">
    <property type="term" value="P:proteolysis involved in protein catabolic process"/>
    <property type="evidence" value="ECO:0007669"/>
    <property type="project" value="InterPro"/>
</dbReference>
<dbReference type="GO" id="GO:0005839">
    <property type="term" value="C:proteasome core complex"/>
    <property type="evidence" value="ECO:0007669"/>
    <property type="project" value="InterPro"/>
</dbReference>
<proteinExistence type="predicted"/>
<dbReference type="PRINTS" id="PR00141">
    <property type="entry name" value="PROTEASOME"/>
</dbReference>
<evidence type="ECO:0000256" key="11">
    <source>
        <dbReference type="ARBA" id="ARBA00022942"/>
    </source>
</evidence>
<dbReference type="CDD" id="cd03761">
    <property type="entry name" value="proteasome_beta_type_5"/>
    <property type="match status" value="1"/>
</dbReference>
<dbReference type="Pfam" id="PF00665">
    <property type="entry name" value="rve"/>
    <property type="match status" value="1"/>
</dbReference>
<dbReference type="GO" id="GO:0004298">
    <property type="term" value="F:threonine-type endopeptidase activity"/>
    <property type="evidence" value="ECO:0007669"/>
    <property type="project" value="UniProtKB-KW"/>
</dbReference>
<evidence type="ECO:0000256" key="5">
    <source>
        <dbReference type="ARBA" id="ARBA00022490"/>
    </source>
</evidence>
<evidence type="ECO:0000256" key="7">
    <source>
        <dbReference type="ARBA" id="ARBA00022698"/>
    </source>
</evidence>
<evidence type="ECO:0000256" key="6">
    <source>
        <dbReference type="ARBA" id="ARBA00022670"/>
    </source>
</evidence>
<dbReference type="PROSITE" id="PS00854">
    <property type="entry name" value="PROTEASOME_BETA_1"/>
    <property type="match status" value="1"/>
</dbReference>
<comment type="function">
    <text evidence="14">The proteasome is a multicatalytic proteinase complex which is characterized by its ability to cleave peptides with Arg, Phe, Tyr, Leu, and Glu adjacent to the leaving group at neutral or slightly basic pH. The proteasome has an ATP-dependent proteolytic activity. This subunit is involved in antigen processing to generate class I binding peptides.</text>
</comment>
<keyword evidence="13" id="KW-0539">Nucleus</keyword>
<dbReference type="InterPro" id="IPR001353">
    <property type="entry name" value="Proteasome_sua/b"/>
</dbReference>
<keyword evidence="6" id="KW-0645">Protease</keyword>
<evidence type="ECO:0000256" key="9">
    <source>
        <dbReference type="ARBA" id="ARBA00022801"/>
    </source>
</evidence>
<dbReference type="InterPro" id="IPR001584">
    <property type="entry name" value="Integrase_cat-core"/>
</dbReference>
<dbReference type="PROSITE" id="PS51476">
    <property type="entry name" value="PROTEASOME_BETA_2"/>
    <property type="match status" value="1"/>
</dbReference>
<dbReference type="AlphaFoldDB" id="A0AAE0ULY5"/>
<evidence type="ECO:0000256" key="16">
    <source>
        <dbReference type="PIRSR" id="PIRSR600243-1"/>
    </source>
</evidence>
<dbReference type="PROSITE" id="PS50994">
    <property type="entry name" value="INTEGRASE"/>
    <property type="match status" value="1"/>
</dbReference>
<keyword evidence="7" id="KW-0888">Threonine protease</keyword>
<gene>
    <name evidence="18" type="ORF">QTP70_032139</name>
</gene>
<dbReference type="Pfam" id="PF00227">
    <property type="entry name" value="Proteasome"/>
    <property type="match status" value="1"/>
</dbReference>
<evidence type="ECO:0000259" key="17">
    <source>
        <dbReference type="PROSITE" id="PS50994"/>
    </source>
</evidence>
<dbReference type="InterPro" id="IPR012337">
    <property type="entry name" value="RNaseH-like_sf"/>
</dbReference>
<comment type="catalytic activity">
    <reaction evidence="1">
        <text>Cleavage of peptide bonds with very broad specificity.</text>
        <dbReference type="EC" id="3.4.25.1"/>
    </reaction>
</comment>
<sequence>MNELLMALLEVSGSSSYSGLGSMIASKRAQFVDRPNHYSFGSKSQEFAVPLGVDPSAFLKSCSCDDGISIEMNHGTTTLAFKFRHGVIVAVDSRASAGRYIASLEANKVIEINPYLLGTMSGSAADCQYWERLLAKECRLYQLRNKQRISVSAASKLLSNMMLGYRGMGLSMGSMICGWDKKGPGLYYVDDNGTRLSGTMFSTGCGNSYAYGVIDSGYHEDMTVEEAYELGRRGIAHATHRDAYSGGVVNLYHMREDGWIKVCKEDACKLIPLKGVPTAWETTLALFQQVFRNYGLPEDIVSDRGSQFTSQVWRVFCNQLGINVSLTSGYHPQSNGQAERLNQEVGRFLRSYCSREQHRWSEFLPWAEYAQNSLTHSSTGLTPFQCVLGYQPPLFPWSGEPSDVPAVDEWSKRSQEVWERAHVHLQRAVRRQRIQADRHRCPHIAYRVGQRVWLSTCNLRLRLLCRKLCPKFIGPFEIVRQVNPVAYCLPLPPTYRISPTFHVSLLKPAHEPQLDFYLRTNI</sequence>
<dbReference type="Gene3D" id="3.60.20.10">
    <property type="entry name" value="Glutamine Phosphoribosylpyrophosphate, subunit 1, domain 1"/>
    <property type="match status" value="1"/>
</dbReference>
<keyword evidence="8" id="KW-0221">Differentiation</keyword>
<dbReference type="EMBL" id="JAUCMX010000025">
    <property type="protein sequence ID" value="KAK3511170.1"/>
    <property type="molecule type" value="Genomic_DNA"/>
</dbReference>
<evidence type="ECO:0000256" key="3">
    <source>
        <dbReference type="ARBA" id="ARBA00012039"/>
    </source>
</evidence>
<dbReference type="SUPFAM" id="SSF53098">
    <property type="entry name" value="Ribonuclease H-like"/>
    <property type="match status" value="1"/>
</dbReference>
<protein>
    <recommendedName>
        <fullName evidence="4">Proteasome subunit beta type-8</fullName>
        <ecNumber evidence="3">3.4.25.1</ecNumber>
    </recommendedName>
    <alternativeName>
        <fullName evidence="15">Proteasome subunit beta-5i</fullName>
    </alternativeName>
</protein>
<dbReference type="InterPro" id="IPR016050">
    <property type="entry name" value="Proteasome_bsu_CS"/>
</dbReference>
<dbReference type="InterPro" id="IPR000243">
    <property type="entry name" value="Pept_T1A_subB"/>
</dbReference>
<dbReference type="GO" id="GO:0015074">
    <property type="term" value="P:DNA integration"/>
    <property type="evidence" value="ECO:0007669"/>
    <property type="project" value="InterPro"/>
</dbReference>
<keyword evidence="5" id="KW-0963">Cytoplasm</keyword>
<evidence type="ECO:0000256" key="14">
    <source>
        <dbReference type="ARBA" id="ARBA00025456"/>
    </source>
</evidence>
<dbReference type="InterPro" id="IPR029055">
    <property type="entry name" value="Ntn_hydrolases_N"/>
</dbReference>
<evidence type="ECO:0000256" key="2">
    <source>
        <dbReference type="ARBA" id="ARBA00004123"/>
    </source>
</evidence>
<dbReference type="GO" id="GO:0003676">
    <property type="term" value="F:nucleic acid binding"/>
    <property type="evidence" value="ECO:0007669"/>
    <property type="project" value="InterPro"/>
</dbReference>
<evidence type="ECO:0000256" key="4">
    <source>
        <dbReference type="ARBA" id="ARBA00016153"/>
    </source>
</evidence>
<keyword evidence="12" id="KW-0865">Zymogen</keyword>
<accession>A0AAE0ULY5</accession>
<dbReference type="PANTHER" id="PTHR32194">
    <property type="entry name" value="METALLOPROTEASE TLDD"/>
    <property type="match status" value="1"/>
</dbReference>
<dbReference type="InterPro" id="IPR056924">
    <property type="entry name" value="SH3_Tf2-1"/>
</dbReference>
<dbReference type="InterPro" id="IPR023333">
    <property type="entry name" value="Proteasome_suB-type"/>
</dbReference>
<keyword evidence="9" id="KW-0378">Hydrolase</keyword>
<organism evidence="18 19">
    <name type="scientific">Hemibagrus guttatus</name>
    <dbReference type="NCBI Taxonomy" id="175788"/>
    <lineage>
        <taxon>Eukaryota</taxon>
        <taxon>Metazoa</taxon>
        <taxon>Chordata</taxon>
        <taxon>Craniata</taxon>
        <taxon>Vertebrata</taxon>
        <taxon>Euteleostomi</taxon>
        <taxon>Actinopterygii</taxon>
        <taxon>Neopterygii</taxon>
        <taxon>Teleostei</taxon>
        <taxon>Ostariophysi</taxon>
        <taxon>Siluriformes</taxon>
        <taxon>Bagridae</taxon>
        <taxon>Hemibagrus</taxon>
    </lineage>
</organism>
<comment type="caution">
    <text evidence="18">The sequence shown here is derived from an EMBL/GenBank/DDBJ whole genome shotgun (WGS) entry which is preliminary data.</text>
</comment>
<dbReference type="InterPro" id="IPR036397">
    <property type="entry name" value="RNaseH_sf"/>
</dbReference>
<dbReference type="GO" id="GO:0045444">
    <property type="term" value="P:fat cell differentiation"/>
    <property type="evidence" value="ECO:0007669"/>
    <property type="project" value="UniProtKB-ARBA"/>
</dbReference>
<dbReference type="GO" id="GO:0002376">
    <property type="term" value="P:immune system process"/>
    <property type="evidence" value="ECO:0007669"/>
    <property type="project" value="UniProtKB-KW"/>
</dbReference>
<dbReference type="EC" id="3.4.25.1" evidence="3"/>
<feature type="domain" description="Integrase catalytic" evidence="17">
    <location>
        <begin position="277"/>
        <end position="391"/>
    </location>
</feature>
<dbReference type="PANTHER" id="PTHR32194:SF8">
    <property type="entry name" value="PROTEASOME SUBUNIT BETA"/>
    <property type="match status" value="1"/>
</dbReference>
<evidence type="ECO:0000256" key="13">
    <source>
        <dbReference type="ARBA" id="ARBA00023242"/>
    </source>
</evidence>
<keyword evidence="19" id="KW-1185">Reference proteome</keyword>
<feature type="active site" description="Nucleophile" evidence="16">
    <location>
        <position position="76"/>
    </location>
</feature>
<evidence type="ECO:0000256" key="8">
    <source>
        <dbReference type="ARBA" id="ARBA00022782"/>
    </source>
</evidence>
<evidence type="ECO:0000256" key="1">
    <source>
        <dbReference type="ARBA" id="ARBA00001198"/>
    </source>
</evidence>
<dbReference type="SUPFAM" id="SSF56235">
    <property type="entry name" value="N-terminal nucleophile aminohydrolases (Ntn hydrolases)"/>
    <property type="match status" value="1"/>
</dbReference>
<evidence type="ECO:0000313" key="18">
    <source>
        <dbReference type="EMBL" id="KAK3511170.1"/>
    </source>
</evidence>
<dbReference type="FunFam" id="3.60.20.10:FF:000038">
    <property type="entry name" value="Proteasome subunit beta"/>
    <property type="match status" value="1"/>
</dbReference>
<evidence type="ECO:0000256" key="15">
    <source>
        <dbReference type="ARBA" id="ARBA00030591"/>
    </source>
</evidence>
<comment type="subcellular location">
    <subcellularLocation>
        <location evidence="2">Nucleus</location>
    </subcellularLocation>
</comment>
<evidence type="ECO:0000313" key="19">
    <source>
        <dbReference type="Proteomes" id="UP001274896"/>
    </source>
</evidence>
<dbReference type="GO" id="GO:0005654">
    <property type="term" value="C:nucleoplasm"/>
    <property type="evidence" value="ECO:0007669"/>
    <property type="project" value="UniProtKB-ARBA"/>
</dbReference>
<name>A0AAE0ULY5_9TELE</name>
<reference evidence="18" key="1">
    <citation type="submission" date="2023-06" db="EMBL/GenBank/DDBJ databases">
        <title>Male Hemibagrus guttatus genome.</title>
        <authorList>
            <person name="Bian C."/>
        </authorList>
    </citation>
    <scope>NUCLEOTIDE SEQUENCE</scope>
    <source>
        <strain evidence="18">Male_cb2023</strain>
        <tissue evidence="18">Muscle</tissue>
    </source>
</reference>
<dbReference type="GO" id="GO:0005737">
    <property type="term" value="C:cytoplasm"/>
    <property type="evidence" value="ECO:0007669"/>
    <property type="project" value="TreeGrafter"/>
</dbReference>
<evidence type="ECO:0000256" key="12">
    <source>
        <dbReference type="ARBA" id="ARBA00023145"/>
    </source>
</evidence>
<evidence type="ECO:0000256" key="10">
    <source>
        <dbReference type="ARBA" id="ARBA00022859"/>
    </source>
</evidence>
<dbReference type="Pfam" id="PF24626">
    <property type="entry name" value="SH3_Tf2-1"/>
    <property type="match status" value="1"/>
</dbReference>
<keyword evidence="11" id="KW-0647">Proteasome</keyword>